<dbReference type="GO" id="GO:0006506">
    <property type="term" value="P:GPI anchor biosynthetic process"/>
    <property type="evidence" value="ECO:0007669"/>
    <property type="project" value="UniProtKB-UniPathway"/>
</dbReference>
<dbReference type="InterPro" id="IPR002591">
    <property type="entry name" value="Phosphodiest/P_Trfase"/>
</dbReference>
<dbReference type="UniPathway" id="UPA00196"/>
<evidence type="ECO:0000256" key="1">
    <source>
        <dbReference type="ARBA" id="ARBA00004477"/>
    </source>
</evidence>
<dbReference type="Pfam" id="PF01663">
    <property type="entry name" value="Phosphodiest"/>
    <property type="match status" value="1"/>
</dbReference>
<feature type="transmembrane region" description="Helical" evidence="11">
    <location>
        <begin position="351"/>
        <end position="370"/>
    </location>
</feature>
<evidence type="ECO:0000259" key="12">
    <source>
        <dbReference type="Pfam" id="PF19316"/>
    </source>
</evidence>
<dbReference type="Gene3D" id="3.40.720.10">
    <property type="entry name" value="Alkaline Phosphatase, subunit A"/>
    <property type="match status" value="1"/>
</dbReference>
<dbReference type="InterPro" id="IPR039527">
    <property type="entry name" value="PIGG/GPI7"/>
</dbReference>
<comment type="pathway">
    <text evidence="2">Glycolipid biosynthesis; glycosylphosphatidylinositol-anchor biosynthesis.</text>
</comment>
<comment type="similarity">
    <text evidence="3">Belongs to the PIGG/PIGN/PIGO family. PIGG subfamily.</text>
</comment>
<evidence type="ECO:0000256" key="5">
    <source>
        <dbReference type="ARBA" id="ARBA00022679"/>
    </source>
</evidence>
<evidence type="ECO:0000256" key="4">
    <source>
        <dbReference type="ARBA" id="ARBA00022502"/>
    </source>
</evidence>
<evidence type="ECO:0000256" key="11">
    <source>
        <dbReference type="SAM" id="Phobius"/>
    </source>
</evidence>
<dbReference type="GO" id="GO:0005789">
    <property type="term" value="C:endoplasmic reticulum membrane"/>
    <property type="evidence" value="ECO:0007669"/>
    <property type="project" value="UniProtKB-SubCell"/>
</dbReference>
<dbReference type="Proteomes" id="UP000078542">
    <property type="component" value="Unassembled WGS sequence"/>
</dbReference>
<feature type="transmembrane region" description="Helical" evidence="11">
    <location>
        <begin position="821"/>
        <end position="841"/>
    </location>
</feature>
<feature type="transmembrane region" description="Helical" evidence="11">
    <location>
        <begin position="444"/>
        <end position="465"/>
    </location>
</feature>
<dbReference type="PANTHER" id="PTHR23072:SF0">
    <property type="entry name" value="GPI ETHANOLAMINE PHOSPHATE TRANSFERASE 2"/>
    <property type="match status" value="1"/>
</dbReference>
<evidence type="ECO:0000256" key="3">
    <source>
        <dbReference type="ARBA" id="ARBA00005315"/>
    </source>
</evidence>
<organism evidence="13 14">
    <name type="scientific">Cyphomyrmex costatus</name>
    <dbReference type="NCBI Taxonomy" id="456900"/>
    <lineage>
        <taxon>Eukaryota</taxon>
        <taxon>Metazoa</taxon>
        <taxon>Ecdysozoa</taxon>
        <taxon>Arthropoda</taxon>
        <taxon>Hexapoda</taxon>
        <taxon>Insecta</taxon>
        <taxon>Pterygota</taxon>
        <taxon>Neoptera</taxon>
        <taxon>Endopterygota</taxon>
        <taxon>Hymenoptera</taxon>
        <taxon>Apocrita</taxon>
        <taxon>Aculeata</taxon>
        <taxon>Formicoidea</taxon>
        <taxon>Formicidae</taxon>
        <taxon>Myrmicinae</taxon>
        <taxon>Cyphomyrmex</taxon>
    </lineage>
</organism>
<feature type="domain" description="GPI ethanolamine phosphate transferase 2 C-terminal" evidence="12">
    <location>
        <begin position="414"/>
        <end position="836"/>
    </location>
</feature>
<feature type="transmembrane region" description="Helical" evidence="11">
    <location>
        <begin position="471"/>
        <end position="489"/>
    </location>
</feature>
<accession>A0A195CXA4</accession>
<dbReference type="SUPFAM" id="SSF53649">
    <property type="entry name" value="Alkaline phosphatase-like"/>
    <property type="match status" value="1"/>
</dbReference>
<evidence type="ECO:0000256" key="9">
    <source>
        <dbReference type="ARBA" id="ARBA00023136"/>
    </source>
</evidence>
<dbReference type="Pfam" id="PF19316">
    <property type="entry name" value="PIGO_PIGG"/>
    <property type="match status" value="1"/>
</dbReference>
<name>A0A195CXA4_9HYME</name>
<dbReference type="InterPro" id="IPR045687">
    <property type="entry name" value="PIGG/GPI7_C"/>
</dbReference>
<feature type="transmembrane region" description="Helical" evidence="11">
    <location>
        <begin position="621"/>
        <end position="640"/>
    </location>
</feature>
<keyword evidence="8 11" id="KW-1133">Transmembrane helix</keyword>
<evidence type="ECO:0000313" key="13">
    <source>
        <dbReference type="EMBL" id="KYN05182.1"/>
    </source>
</evidence>
<keyword evidence="5 13" id="KW-0808">Transferase</keyword>
<feature type="transmembrane region" description="Helical" evidence="11">
    <location>
        <begin position="404"/>
        <end position="423"/>
    </location>
</feature>
<dbReference type="STRING" id="456900.A0A195CXA4"/>
<evidence type="ECO:0000313" key="14">
    <source>
        <dbReference type="Proteomes" id="UP000078542"/>
    </source>
</evidence>
<evidence type="ECO:0000256" key="2">
    <source>
        <dbReference type="ARBA" id="ARBA00004687"/>
    </source>
</evidence>
<keyword evidence="6 11" id="KW-0812">Transmembrane</keyword>
<keyword evidence="9 11" id="KW-0472">Membrane</keyword>
<feature type="transmembrane region" description="Helical" evidence="11">
    <location>
        <begin position="782"/>
        <end position="801"/>
    </location>
</feature>
<dbReference type="GO" id="GO:0051267">
    <property type="term" value="F:CP2 mannose-ethanolamine phosphotransferase activity"/>
    <property type="evidence" value="ECO:0007669"/>
    <property type="project" value="TreeGrafter"/>
</dbReference>
<evidence type="ECO:0000256" key="6">
    <source>
        <dbReference type="ARBA" id="ARBA00022692"/>
    </source>
</evidence>
<dbReference type="AlphaFoldDB" id="A0A195CXA4"/>
<feature type="transmembrane region" description="Helical" evidence="11">
    <location>
        <begin position="592"/>
        <end position="615"/>
    </location>
</feature>
<dbReference type="EMBL" id="KQ977171">
    <property type="protein sequence ID" value="KYN05182.1"/>
    <property type="molecule type" value="Genomic_DNA"/>
</dbReference>
<proteinExistence type="inferred from homology"/>
<comment type="subcellular location">
    <subcellularLocation>
        <location evidence="1">Endoplasmic reticulum membrane</location>
        <topology evidence="1">Multi-pass membrane protein</topology>
    </subcellularLocation>
</comment>
<gene>
    <name evidence="13" type="ORF">ALC62_03983</name>
</gene>
<dbReference type="InterPro" id="IPR017850">
    <property type="entry name" value="Alkaline_phosphatase_core_sf"/>
</dbReference>
<dbReference type="CDD" id="cd16024">
    <property type="entry name" value="GPI_EPT_2"/>
    <property type="match status" value="1"/>
</dbReference>
<sequence length="846" mass="98182">MVIDGLRWDFVADSFGKETMPLTNDILTNNGCLLQANLQAPTVTMPRIKAMMTGTVPNFIDIVLNFGSKPLQNDNLLLQAKKHGHKLIFYGDETWLSLFPHIFNRHDGTTSFVVTDFTEVDNNVTRHIKDEMYRDDWTVMILHYLGLDHIGHMEGPASILIKPKLREMDRIIDEIAQNVDNWKRNGVPTLFVVCGDHGMKNSGGHGGSTLEETTVPFIVIGGTHCAYQKNYEPIKIEQLDVAVTLSAALGLPIPSTNLGSVFLDNIYILDHHNWLFLLYYNTKQVFDHFRRLVHNESEIENVLQKYVNAVDLHVAWMNSNKTDIEDIIFSYKQILNEMKGTIINSIVKYDFRLMTVAVFALCQIIIILFFMRFPVWTIHKKTASFFLCSGIIYYFHSFENATSFYPTSILLFLLVIGVIYNNCELYINSRYCLCQMYTTGPIRRIVLLQIGTLLHIVSLASSSFIEEEHQTWFFLWATAIVIILYHLFIEDLVFLVNKFELSVARHRNINISLFDANSRKDLLFCTVPLLFFGHIFLRRLNSTDNRRTDQLDIFEWLNKDKIWMTIVLLIALILLILVTLEEDKYKKQSFFLNIPIVICIYLRHMCNGTVIKIPFYSSSGIYEVQIFWGIIMLSLINYGYRVIVRLKYSRQYFIRTMFLLIINTWVMISAMLHKPHNVILLPVQLMTGCLIDWILREISCSLDLHVYVYYWLGNVFYFYQGNSNSLANINIAAGYVGLRSYMPFVTGMYLIINTYSAPVLAYFQFIYYIHCGILNIVRANKIYLSWRLLTTTAYMIIVIILRDHLFVWSVFSPKLLYEATYSVIMCCNILLTSIVIMVQFIPFKSI</sequence>
<evidence type="ECO:0000256" key="7">
    <source>
        <dbReference type="ARBA" id="ARBA00022824"/>
    </source>
</evidence>
<feature type="transmembrane region" description="Helical" evidence="11">
    <location>
        <begin position="561"/>
        <end position="580"/>
    </location>
</feature>
<evidence type="ECO:0000256" key="8">
    <source>
        <dbReference type="ARBA" id="ARBA00022989"/>
    </source>
</evidence>
<feature type="transmembrane region" description="Helical" evidence="11">
    <location>
        <begin position="652"/>
        <end position="672"/>
    </location>
</feature>
<keyword evidence="10" id="KW-0325">Glycoprotein</keyword>
<dbReference type="PANTHER" id="PTHR23072">
    <property type="entry name" value="PHOSPHATIDYLINOSITOL GLYCAN-RELATED"/>
    <property type="match status" value="1"/>
</dbReference>
<keyword evidence="7" id="KW-0256">Endoplasmic reticulum</keyword>
<feature type="transmembrane region" description="Helical" evidence="11">
    <location>
        <begin position="748"/>
        <end position="770"/>
    </location>
</feature>
<keyword evidence="14" id="KW-1185">Reference proteome</keyword>
<protein>
    <submittedName>
        <fullName evidence="13">GPI ethanolamine phosphate transferase 2</fullName>
    </submittedName>
</protein>
<evidence type="ECO:0000256" key="10">
    <source>
        <dbReference type="ARBA" id="ARBA00023180"/>
    </source>
</evidence>
<keyword evidence="4" id="KW-0337">GPI-anchor biosynthesis</keyword>
<reference evidence="13 14" key="1">
    <citation type="submission" date="2016-03" db="EMBL/GenBank/DDBJ databases">
        <title>Cyphomyrmex costatus WGS genome.</title>
        <authorList>
            <person name="Nygaard S."/>
            <person name="Hu H."/>
            <person name="Boomsma J."/>
            <person name="Zhang G."/>
        </authorList>
    </citation>
    <scope>NUCLEOTIDE SEQUENCE [LARGE SCALE GENOMIC DNA]</scope>
    <source>
        <strain evidence="13">MS0001</strain>
        <tissue evidence="13">Whole body</tissue>
    </source>
</reference>
<dbReference type="InterPro" id="IPR037674">
    <property type="entry name" value="PIG-G_N"/>
</dbReference>